<gene>
    <name evidence="2" type="ORF">F2Q70_00029956</name>
</gene>
<feature type="region of interest" description="Disordered" evidence="1">
    <location>
        <begin position="577"/>
        <end position="646"/>
    </location>
</feature>
<feature type="compositionally biased region" description="Polar residues" evidence="1">
    <location>
        <begin position="80"/>
        <end position="104"/>
    </location>
</feature>
<proteinExistence type="predicted"/>
<accession>A0A8S9FP59</accession>
<feature type="region of interest" description="Disordered" evidence="1">
    <location>
        <begin position="80"/>
        <end position="124"/>
    </location>
</feature>
<organism evidence="2">
    <name type="scientific">Brassica cretica</name>
    <name type="common">Mustard</name>
    <dbReference type="NCBI Taxonomy" id="69181"/>
    <lineage>
        <taxon>Eukaryota</taxon>
        <taxon>Viridiplantae</taxon>
        <taxon>Streptophyta</taxon>
        <taxon>Embryophyta</taxon>
        <taxon>Tracheophyta</taxon>
        <taxon>Spermatophyta</taxon>
        <taxon>Magnoliopsida</taxon>
        <taxon>eudicotyledons</taxon>
        <taxon>Gunneridae</taxon>
        <taxon>Pentapetalae</taxon>
        <taxon>rosids</taxon>
        <taxon>malvids</taxon>
        <taxon>Brassicales</taxon>
        <taxon>Brassicaceae</taxon>
        <taxon>Brassiceae</taxon>
        <taxon>Brassica</taxon>
    </lineage>
</organism>
<protein>
    <submittedName>
        <fullName evidence="2">Uncharacterized protein</fullName>
    </submittedName>
</protein>
<feature type="compositionally biased region" description="Basic and acidic residues" evidence="1">
    <location>
        <begin position="105"/>
        <end position="115"/>
    </location>
</feature>
<sequence>MAVDEQDNLLESTPREAKLQRQLDGLQIQVTDLHKARGAIENPDLSSKVLSLREKLDEHSEWSRVLRSLLNSNLKTLPSETRIKPSTRQATRSAASIRNLQSKSGHQEKKLETRKSTKRYPATPSWIPRRKHQECWGKIFHEEITPASVFQIRAPRVRVPTSGHRSLPPGLGPSSVFQANRQGKILHIEDLFLRHAYERLIPVVTIDQGKIYAPCSTSTTLLKHIDDPCSQQHIDRANLGNWNPQLQIKRHPGTDPGVGTINYRPRRPYDLHYRQAVPAQQPTFLTATKVLTTYTSPNPYGTTLRAASPGLSTTEAGERGAVIYYVMMVIGGRDIISIPSDYFNPSHLGARNDVFSPDLNLTQPETPLQGRITQRQTEVTRSNTRITNCSGSYPQIRLSAVPGSYWFRVLFSDQIPAAGSKSQPQATLYILWPLLVSVSTAKHASTAEKDKTSSSRAQHLSAGLTALISYISRGVKRRVPRNTAGIPGNHKEQRRVKEAGEHIFQLLFIFGFRVPTSWSRIPGPGSRSRVSGYPPYHEVKSNGSTKKQAPITLLPLLPAANPDIPLKEIKAFYPLQTPGETQDPRLSKSPRLHPSTSCKKRKFPVKESRIRQSTRKSNFLQSLVPAGSGSYPQIRSPQSSDLLAPSTNPKPMSTIIDSCWFWIFTTQQVLTTFGPNGGSHHQASPRRHPYSASYEKDARFSSGTQYFPPVFTTWTNSKDMRSQKKSSWKYHMRTRQPLRERLLILINFHWSCSAKGSLPKRREHCFSASCKGAKEKRELYIKTCWPSDSWVQLEQRRVKEAEEHTFQLLFISGFQVQDPKSKIPSPRSQVSDPRSRIRVPGLRLPTLHGGEIQWLHKKASSDHLTTAFPGNKP</sequence>
<feature type="region of interest" description="Disordered" evidence="1">
    <location>
        <begin position="523"/>
        <end position="544"/>
    </location>
</feature>
<name>A0A8S9FP59_BRACR</name>
<dbReference type="EMBL" id="QGKY02002305">
    <property type="protein sequence ID" value="KAF2532522.1"/>
    <property type="molecule type" value="Genomic_DNA"/>
</dbReference>
<evidence type="ECO:0000313" key="2">
    <source>
        <dbReference type="EMBL" id="KAF2532522.1"/>
    </source>
</evidence>
<comment type="caution">
    <text evidence="2">The sequence shown here is derived from an EMBL/GenBank/DDBJ whole genome shotgun (WGS) entry which is preliminary data.</text>
</comment>
<evidence type="ECO:0000256" key="1">
    <source>
        <dbReference type="SAM" id="MobiDB-lite"/>
    </source>
</evidence>
<reference evidence="2" key="1">
    <citation type="submission" date="2019-12" db="EMBL/GenBank/DDBJ databases">
        <title>Genome sequencing and annotation of Brassica cretica.</title>
        <authorList>
            <person name="Studholme D.J."/>
            <person name="Sarris P.F."/>
        </authorList>
    </citation>
    <scope>NUCLEOTIDE SEQUENCE</scope>
    <source>
        <strain evidence="2">PFS-102/07</strain>
        <tissue evidence="2">Leaf</tissue>
    </source>
</reference>
<dbReference type="AlphaFoldDB" id="A0A8S9FP59"/>
<feature type="compositionally biased region" description="Polar residues" evidence="1">
    <location>
        <begin position="630"/>
        <end position="646"/>
    </location>
</feature>